<dbReference type="SMART" id="SM00448">
    <property type="entry name" value="REC"/>
    <property type="match status" value="1"/>
</dbReference>
<evidence type="ECO:0000256" key="1">
    <source>
        <dbReference type="ARBA" id="ARBA00000085"/>
    </source>
</evidence>
<dbReference type="InterPro" id="IPR005467">
    <property type="entry name" value="His_kinase_dom"/>
</dbReference>
<gene>
    <name evidence="10" type="ORF">GS601_19455</name>
</gene>
<dbReference type="InterPro" id="IPR001789">
    <property type="entry name" value="Sig_transdc_resp-reg_receiver"/>
</dbReference>
<dbReference type="GO" id="GO:0005886">
    <property type="term" value="C:plasma membrane"/>
    <property type="evidence" value="ECO:0007669"/>
    <property type="project" value="TreeGrafter"/>
</dbReference>
<keyword evidence="6" id="KW-0902">Two-component regulatory system</keyword>
<dbReference type="EC" id="2.7.13.3" evidence="2"/>
<evidence type="ECO:0000256" key="2">
    <source>
        <dbReference type="ARBA" id="ARBA00012438"/>
    </source>
</evidence>
<organism evidence="10 11">
    <name type="scientific">Myxacorys almedinensis A</name>
    <dbReference type="NCBI Taxonomy" id="2690445"/>
    <lineage>
        <taxon>Bacteria</taxon>
        <taxon>Bacillati</taxon>
        <taxon>Cyanobacteriota</taxon>
        <taxon>Cyanophyceae</taxon>
        <taxon>Leptolyngbyales</taxon>
        <taxon>Leptolyngbyaceae</taxon>
        <taxon>Myxacorys</taxon>
        <taxon>Myxacorys almedinensis</taxon>
    </lineage>
</organism>
<dbReference type="SUPFAM" id="SSF47384">
    <property type="entry name" value="Homodimeric domain of signal transducing histidine kinase"/>
    <property type="match status" value="1"/>
</dbReference>
<dbReference type="PROSITE" id="PS50109">
    <property type="entry name" value="HIS_KIN"/>
    <property type="match status" value="1"/>
</dbReference>
<keyword evidence="3 7" id="KW-0597">Phosphoprotein</keyword>
<dbReference type="InterPro" id="IPR004358">
    <property type="entry name" value="Sig_transdc_His_kin-like_C"/>
</dbReference>
<dbReference type="CDD" id="cd19920">
    <property type="entry name" value="REC_PA4781-like"/>
    <property type="match status" value="1"/>
</dbReference>
<dbReference type="EMBL" id="WVIE01000030">
    <property type="protein sequence ID" value="NDJ19436.1"/>
    <property type="molecule type" value="Genomic_DNA"/>
</dbReference>
<keyword evidence="11" id="KW-1185">Reference proteome</keyword>
<dbReference type="PANTHER" id="PTHR43047">
    <property type="entry name" value="TWO-COMPONENT HISTIDINE PROTEIN KINASE"/>
    <property type="match status" value="1"/>
</dbReference>
<evidence type="ECO:0000256" key="4">
    <source>
        <dbReference type="ARBA" id="ARBA00022679"/>
    </source>
</evidence>
<evidence type="ECO:0000259" key="8">
    <source>
        <dbReference type="PROSITE" id="PS50109"/>
    </source>
</evidence>
<dbReference type="InterPro" id="IPR036097">
    <property type="entry name" value="HisK_dim/P_sf"/>
</dbReference>
<evidence type="ECO:0000256" key="5">
    <source>
        <dbReference type="ARBA" id="ARBA00022777"/>
    </source>
</evidence>
<evidence type="ECO:0000313" key="11">
    <source>
        <dbReference type="Proteomes" id="UP000646053"/>
    </source>
</evidence>
<dbReference type="InterPro" id="IPR003661">
    <property type="entry name" value="HisK_dim/P_dom"/>
</dbReference>
<protein>
    <recommendedName>
        <fullName evidence="2">histidine kinase</fullName>
        <ecNumber evidence="2">2.7.13.3</ecNumber>
    </recommendedName>
</protein>
<dbReference type="SUPFAM" id="SSF55874">
    <property type="entry name" value="ATPase domain of HSP90 chaperone/DNA topoisomerase II/histidine kinase"/>
    <property type="match status" value="1"/>
</dbReference>
<name>A0A8J7Z7P4_9CYAN</name>
<evidence type="ECO:0000256" key="6">
    <source>
        <dbReference type="ARBA" id="ARBA00023012"/>
    </source>
</evidence>
<dbReference type="CDD" id="cd00082">
    <property type="entry name" value="HisKA"/>
    <property type="match status" value="1"/>
</dbReference>
<dbReference type="PRINTS" id="PR00344">
    <property type="entry name" value="BCTRLSENSOR"/>
</dbReference>
<dbReference type="InterPro" id="IPR003594">
    <property type="entry name" value="HATPase_dom"/>
</dbReference>
<dbReference type="Gene3D" id="3.30.565.10">
    <property type="entry name" value="Histidine kinase-like ATPase, C-terminal domain"/>
    <property type="match status" value="1"/>
</dbReference>
<evidence type="ECO:0000259" key="9">
    <source>
        <dbReference type="PROSITE" id="PS50110"/>
    </source>
</evidence>
<feature type="domain" description="Histidine kinase" evidence="8">
    <location>
        <begin position="181"/>
        <end position="435"/>
    </location>
</feature>
<dbReference type="PROSITE" id="PS50110">
    <property type="entry name" value="RESPONSE_REGULATORY"/>
    <property type="match status" value="1"/>
</dbReference>
<dbReference type="AlphaFoldDB" id="A0A8J7Z7P4"/>
<accession>A0A8J7Z7P4</accession>
<sequence length="455" mass="51367">MEPGNNSQIILIVDDNPTNLEVLSEALMITGLQVAVALDGESAIEQVQYHPPDLILLDVMMPGIDGFETCRRLKANPLTQEIPIIFMTALSETESKVKGLSVGAVDYITKPFQQEEVLARVKVHLQLHHLNQRLEIQNGLLQQFNETLEQRVQERTADLQQAQVQLIQQEKLSALGQLVAGIAHEINNPVNFIYGNFPPAKHYIQDLFDLISLYQARYAEPSKEISDKIEEIDLDFLRLDLPKLLDSMQVGSERIREIVLSLRNFSRLDEADFKQVDLHDGIENTLLILGHRLNAKSEKYRIQIAKNYGDIPPVACFPGQLNQVIMNLLVNAIDALEHSIKERSEPVSPSIHICTHRIENNWIQVQIKDNGSGMPEAIRQKIFDPFFTTKPVGKGTGLGLAISHQIIVEKHGGKIECHSILGQGTEFTLQIPIDQLEPEHERSLSFEYQTTEKMH</sequence>
<dbReference type="GO" id="GO:0000155">
    <property type="term" value="F:phosphorelay sensor kinase activity"/>
    <property type="evidence" value="ECO:0007669"/>
    <property type="project" value="InterPro"/>
</dbReference>
<dbReference type="GO" id="GO:0009927">
    <property type="term" value="F:histidine phosphotransfer kinase activity"/>
    <property type="evidence" value="ECO:0007669"/>
    <property type="project" value="TreeGrafter"/>
</dbReference>
<feature type="domain" description="Response regulatory" evidence="9">
    <location>
        <begin position="9"/>
        <end position="125"/>
    </location>
</feature>
<dbReference type="Pfam" id="PF02518">
    <property type="entry name" value="HATPase_c"/>
    <property type="match status" value="1"/>
</dbReference>
<dbReference type="SUPFAM" id="SSF52172">
    <property type="entry name" value="CheY-like"/>
    <property type="match status" value="1"/>
</dbReference>
<dbReference type="InterPro" id="IPR011006">
    <property type="entry name" value="CheY-like_superfamily"/>
</dbReference>
<evidence type="ECO:0000256" key="7">
    <source>
        <dbReference type="PROSITE-ProRule" id="PRU00169"/>
    </source>
</evidence>
<evidence type="ECO:0000313" key="10">
    <source>
        <dbReference type="EMBL" id="NDJ19436.1"/>
    </source>
</evidence>
<keyword evidence="4" id="KW-0808">Transferase</keyword>
<dbReference type="Gene3D" id="1.10.287.130">
    <property type="match status" value="1"/>
</dbReference>
<comment type="caution">
    <text evidence="10">The sequence shown here is derived from an EMBL/GenBank/DDBJ whole genome shotgun (WGS) entry which is preliminary data.</text>
</comment>
<dbReference type="PANTHER" id="PTHR43047:SF72">
    <property type="entry name" value="OSMOSENSING HISTIDINE PROTEIN KINASE SLN1"/>
    <property type="match status" value="1"/>
</dbReference>
<dbReference type="SMART" id="SM00387">
    <property type="entry name" value="HATPase_c"/>
    <property type="match status" value="1"/>
</dbReference>
<keyword evidence="5" id="KW-0418">Kinase</keyword>
<dbReference type="Proteomes" id="UP000646053">
    <property type="component" value="Unassembled WGS sequence"/>
</dbReference>
<comment type="catalytic activity">
    <reaction evidence="1">
        <text>ATP + protein L-histidine = ADP + protein N-phospho-L-histidine.</text>
        <dbReference type="EC" id="2.7.13.3"/>
    </reaction>
</comment>
<evidence type="ECO:0000256" key="3">
    <source>
        <dbReference type="ARBA" id="ARBA00022553"/>
    </source>
</evidence>
<proteinExistence type="predicted"/>
<dbReference type="Pfam" id="PF00072">
    <property type="entry name" value="Response_reg"/>
    <property type="match status" value="1"/>
</dbReference>
<dbReference type="Gene3D" id="3.40.50.2300">
    <property type="match status" value="1"/>
</dbReference>
<dbReference type="InterPro" id="IPR036890">
    <property type="entry name" value="HATPase_C_sf"/>
</dbReference>
<reference evidence="10" key="1">
    <citation type="submission" date="2019-12" db="EMBL/GenBank/DDBJ databases">
        <title>High-Quality draft genome sequences of three cyanobacteria isolated from the limestone walls of the Old Cathedral of Coimbra.</title>
        <authorList>
            <person name="Tiago I."/>
            <person name="Soares F."/>
            <person name="Portugal A."/>
        </authorList>
    </citation>
    <scope>NUCLEOTIDE SEQUENCE</scope>
    <source>
        <strain evidence="10">A</strain>
    </source>
</reference>
<feature type="modified residue" description="4-aspartylphosphate" evidence="7">
    <location>
        <position position="58"/>
    </location>
</feature>